<reference evidence="10 11" key="1">
    <citation type="submission" date="2020-08" db="EMBL/GenBank/DDBJ databases">
        <title>Genome sequence of Rhizobiales bacterium strain IZ6.</title>
        <authorList>
            <person name="Nakai R."/>
            <person name="Naganuma T."/>
        </authorList>
    </citation>
    <scope>NUCLEOTIDE SEQUENCE [LARGE SCALE GENOMIC DNA]</scope>
    <source>
        <strain evidence="10 11">IZ6</strain>
    </source>
</reference>
<protein>
    <recommendedName>
        <fullName evidence="9">Protein translocase subunit SecE</fullName>
    </recommendedName>
</protein>
<dbReference type="GO" id="GO:0065002">
    <property type="term" value="P:intracellular protein transmembrane transport"/>
    <property type="evidence" value="ECO:0007669"/>
    <property type="project" value="UniProtKB-UniRule"/>
</dbReference>
<evidence type="ECO:0000313" key="10">
    <source>
        <dbReference type="EMBL" id="BCJ91227.1"/>
    </source>
</evidence>
<dbReference type="InterPro" id="IPR038379">
    <property type="entry name" value="SecE_sf"/>
</dbReference>
<proteinExistence type="inferred from homology"/>
<evidence type="ECO:0000256" key="4">
    <source>
        <dbReference type="ARBA" id="ARBA00022692"/>
    </source>
</evidence>
<keyword evidence="11" id="KW-1185">Reference proteome</keyword>
<evidence type="ECO:0000256" key="2">
    <source>
        <dbReference type="ARBA" id="ARBA00022448"/>
    </source>
</evidence>
<comment type="subcellular location">
    <subcellularLocation>
        <location evidence="9">Cell membrane</location>
        <topology evidence="9">Single-pass membrane protein</topology>
    </subcellularLocation>
    <subcellularLocation>
        <location evidence="1">Membrane</location>
    </subcellularLocation>
</comment>
<evidence type="ECO:0000256" key="9">
    <source>
        <dbReference type="HAMAP-Rule" id="MF_00422"/>
    </source>
</evidence>
<accession>A0A6S6QTG2</accession>
<dbReference type="GO" id="GO:0008320">
    <property type="term" value="F:protein transmembrane transporter activity"/>
    <property type="evidence" value="ECO:0007669"/>
    <property type="project" value="UniProtKB-UniRule"/>
</dbReference>
<keyword evidence="6 9" id="KW-1133">Transmembrane helix</keyword>
<keyword evidence="3 9" id="KW-1003">Cell membrane</keyword>
<evidence type="ECO:0000256" key="5">
    <source>
        <dbReference type="ARBA" id="ARBA00022927"/>
    </source>
</evidence>
<dbReference type="GO" id="GO:0005886">
    <property type="term" value="C:plasma membrane"/>
    <property type="evidence" value="ECO:0007669"/>
    <property type="project" value="UniProtKB-SubCell"/>
</dbReference>
<dbReference type="GO" id="GO:0009306">
    <property type="term" value="P:protein secretion"/>
    <property type="evidence" value="ECO:0007669"/>
    <property type="project" value="UniProtKB-UniRule"/>
</dbReference>
<dbReference type="InterPro" id="IPR005807">
    <property type="entry name" value="SecE_bac"/>
</dbReference>
<evidence type="ECO:0000256" key="6">
    <source>
        <dbReference type="ARBA" id="ARBA00022989"/>
    </source>
</evidence>
<dbReference type="PANTHER" id="PTHR33910">
    <property type="entry name" value="PROTEIN TRANSLOCASE SUBUNIT SECE"/>
    <property type="match status" value="1"/>
</dbReference>
<dbReference type="GO" id="GO:0043952">
    <property type="term" value="P:protein transport by the Sec complex"/>
    <property type="evidence" value="ECO:0007669"/>
    <property type="project" value="UniProtKB-UniRule"/>
</dbReference>
<keyword evidence="5 9" id="KW-0653">Protein transport</keyword>
<sequence length="87" mass="9788">MIPKKDRLRRSPLSEALEVYETMAKTGPAKFVQEVRAEAAKVSWPTRRETVITTIMVFVFAVIASIFFLIVDWVIRTGVTFVLGIGS</sequence>
<name>A0A6S6QTG2_9HYPH</name>
<feature type="transmembrane region" description="Helical" evidence="9">
    <location>
        <begin position="51"/>
        <end position="75"/>
    </location>
</feature>
<dbReference type="Gene3D" id="1.20.5.1030">
    <property type="entry name" value="Preprotein translocase secy subunit"/>
    <property type="match status" value="1"/>
</dbReference>
<comment type="subunit">
    <text evidence="9">Component of the Sec protein translocase complex. Heterotrimer consisting of SecY, SecE and SecG subunits. The heterotrimers can form oligomers, although 1 heterotrimer is thought to be able to translocate proteins. Interacts with the ribosome. Interacts with SecDF, and other proteins may be involved. Interacts with SecA.</text>
</comment>
<dbReference type="HAMAP" id="MF_00422">
    <property type="entry name" value="SecE"/>
    <property type="match status" value="1"/>
</dbReference>
<dbReference type="AlphaFoldDB" id="A0A6S6QTG2"/>
<dbReference type="InterPro" id="IPR001901">
    <property type="entry name" value="Translocase_SecE/Sec61-g"/>
</dbReference>
<dbReference type="Proteomes" id="UP000515317">
    <property type="component" value="Chromosome"/>
</dbReference>
<gene>
    <name evidence="9" type="primary">secE</name>
    <name evidence="10" type="ORF">IZ6_19620</name>
</gene>
<dbReference type="KEGG" id="tso:IZ6_19620"/>
<evidence type="ECO:0000256" key="8">
    <source>
        <dbReference type="ARBA" id="ARBA00023136"/>
    </source>
</evidence>
<comment type="similarity">
    <text evidence="9">Belongs to the SecE/SEC61-gamma family.</text>
</comment>
<keyword evidence="2 9" id="KW-0813">Transport</keyword>
<comment type="function">
    <text evidence="9">Essential subunit of the Sec protein translocation channel SecYEG. Clamps together the 2 halves of SecY. May contact the channel plug during translocation.</text>
</comment>
<dbReference type="EMBL" id="AP023361">
    <property type="protein sequence ID" value="BCJ91227.1"/>
    <property type="molecule type" value="Genomic_DNA"/>
</dbReference>
<organism evidence="10 11">
    <name type="scientific">Terrihabitans soli</name>
    <dbReference type="NCBI Taxonomy" id="708113"/>
    <lineage>
        <taxon>Bacteria</taxon>
        <taxon>Pseudomonadati</taxon>
        <taxon>Pseudomonadota</taxon>
        <taxon>Alphaproteobacteria</taxon>
        <taxon>Hyphomicrobiales</taxon>
        <taxon>Terrihabitans</taxon>
    </lineage>
</organism>
<keyword evidence="7 9" id="KW-0811">Translocation</keyword>
<keyword evidence="4 9" id="KW-0812">Transmembrane</keyword>
<evidence type="ECO:0000256" key="7">
    <source>
        <dbReference type="ARBA" id="ARBA00023010"/>
    </source>
</evidence>
<keyword evidence="8 9" id="KW-0472">Membrane</keyword>
<evidence type="ECO:0000256" key="3">
    <source>
        <dbReference type="ARBA" id="ARBA00022475"/>
    </source>
</evidence>
<evidence type="ECO:0000256" key="1">
    <source>
        <dbReference type="ARBA" id="ARBA00004370"/>
    </source>
</evidence>
<dbReference type="NCBIfam" id="TIGR00964">
    <property type="entry name" value="secE_bact"/>
    <property type="match status" value="1"/>
</dbReference>
<dbReference type="PANTHER" id="PTHR33910:SF1">
    <property type="entry name" value="PROTEIN TRANSLOCASE SUBUNIT SECE"/>
    <property type="match status" value="1"/>
</dbReference>
<dbReference type="GO" id="GO:0006605">
    <property type="term" value="P:protein targeting"/>
    <property type="evidence" value="ECO:0007669"/>
    <property type="project" value="UniProtKB-UniRule"/>
</dbReference>
<dbReference type="Pfam" id="PF00584">
    <property type="entry name" value="SecE"/>
    <property type="match status" value="1"/>
</dbReference>
<evidence type="ECO:0000313" key="11">
    <source>
        <dbReference type="Proteomes" id="UP000515317"/>
    </source>
</evidence>